<dbReference type="CDD" id="cd07043">
    <property type="entry name" value="STAS_anti-anti-sigma_factors"/>
    <property type="match status" value="1"/>
</dbReference>
<protein>
    <submittedName>
        <fullName evidence="3">STAS domain-containing protein</fullName>
    </submittedName>
</protein>
<accession>A0ABV1QEB3</accession>
<dbReference type="InterPro" id="IPR036513">
    <property type="entry name" value="STAS_dom_sf"/>
</dbReference>
<name>A0ABV1QEB3_STRMI</name>
<dbReference type="RefSeq" id="WP_350241479.1">
    <property type="nucleotide sequence ID" value="NZ_JBEJUE010000060.1"/>
</dbReference>
<proteinExistence type="predicted"/>
<evidence type="ECO:0000313" key="4">
    <source>
        <dbReference type="Proteomes" id="UP001456562"/>
    </source>
</evidence>
<keyword evidence="4" id="KW-1185">Reference proteome</keyword>
<reference evidence="3 4" key="1">
    <citation type="submission" date="2024-01" db="EMBL/GenBank/DDBJ databases">
        <title>Metagenomic exploration of the rhizosphere soil microbial community and their significance in facilitating the development of wild simulated ginseng.</title>
        <authorList>
            <person name="Huang J."/>
        </authorList>
    </citation>
    <scope>NUCLEOTIDE SEQUENCE [LARGE SCALE GENOMIC DNA]</scope>
    <source>
        <strain evidence="3 4">WY141</strain>
    </source>
</reference>
<dbReference type="Proteomes" id="UP001456562">
    <property type="component" value="Unassembled WGS sequence"/>
</dbReference>
<dbReference type="InterPro" id="IPR002645">
    <property type="entry name" value="STAS_dom"/>
</dbReference>
<evidence type="ECO:0000256" key="1">
    <source>
        <dbReference type="SAM" id="MobiDB-lite"/>
    </source>
</evidence>
<dbReference type="EMBL" id="JBEJUE010000060">
    <property type="protein sequence ID" value="MER0429460.1"/>
    <property type="molecule type" value="Genomic_DNA"/>
</dbReference>
<dbReference type="InterPro" id="IPR058548">
    <property type="entry name" value="MlaB-like_STAS"/>
</dbReference>
<comment type="caution">
    <text evidence="3">The sequence shown here is derived from an EMBL/GenBank/DDBJ whole genome shotgun (WGS) entry which is preliminary data.</text>
</comment>
<dbReference type="Pfam" id="PF13466">
    <property type="entry name" value="STAS_2"/>
    <property type="match status" value="1"/>
</dbReference>
<sequence>MTIDEPRHGVSGPLPVIAPHGDFDEDTLPPLEVRIREAGAAHGGLILDASRITFGDSTFLRLLLTIHQEADLRIANPSPAITRLINLIGADQVLHVHPTVEDAQTA</sequence>
<feature type="region of interest" description="Disordered" evidence="1">
    <location>
        <begin position="1"/>
        <end position="22"/>
    </location>
</feature>
<evidence type="ECO:0000259" key="2">
    <source>
        <dbReference type="PROSITE" id="PS50801"/>
    </source>
</evidence>
<gene>
    <name evidence="3" type="ORF">ABR748_35480</name>
</gene>
<organism evidence="3 4">
    <name type="scientific">Streptomyces microflavus</name>
    <name type="common">Streptomyces lipmanii</name>
    <dbReference type="NCBI Taxonomy" id="1919"/>
    <lineage>
        <taxon>Bacteria</taxon>
        <taxon>Bacillati</taxon>
        <taxon>Actinomycetota</taxon>
        <taxon>Actinomycetes</taxon>
        <taxon>Kitasatosporales</taxon>
        <taxon>Streptomycetaceae</taxon>
        <taxon>Streptomyces</taxon>
    </lineage>
</organism>
<dbReference type="SUPFAM" id="SSF52091">
    <property type="entry name" value="SpoIIaa-like"/>
    <property type="match status" value="1"/>
</dbReference>
<feature type="domain" description="STAS" evidence="2">
    <location>
        <begin position="16"/>
        <end position="106"/>
    </location>
</feature>
<evidence type="ECO:0000313" key="3">
    <source>
        <dbReference type="EMBL" id="MER0429460.1"/>
    </source>
</evidence>
<dbReference type="Gene3D" id="3.30.750.24">
    <property type="entry name" value="STAS domain"/>
    <property type="match status" value="1"/>
</dbReference>
<dbReference type="PROSITE" id="PS50801">
    <property type="entry name" value="STAS"/>
    <property type="match status" value="1"/>
</dbReference>